<accession>A0A178V4D1</accession>
<comment type="similarity">
    <text evidence="1">Belongs to the peptidase A1 family.</text>
</comment>
<comment type="caution">
    <text evidence="8">The sequence shown here is derived from an EMBL/GenBank/DDBJ whole genome shotgun (WGS) entry which is preliminary data.</text>
</comment>
<dbReference type="GO" id="GO:0004190">
    <property type="term" value="F:aspartic-type endopeptidase activity"/>
    <property type="evidence" value="ECO:0007669"/>
    <property type="project" value="UniProtKB-KW"/>
</dbReference>
<dbReference type="PROSITE" id="PS00141">
    <property type="entry name" value="ASP_PROTEASE"/>
    <property type="match status" value="1"/>
</dbReference>
<dbReference type="Pfam" id="PF14541">
    <property type="entry name" value="TAXi_C"/>
    <property type="match status" value="1"/>
</dbReference>
<dbReference type="PANTHER" id="PTHR47967">
    <property type="entry name" value="OS07G0603500 PROTEIN-RELATED"/>
    <property type="match status" value="1"/>
</dbReference>
<dbReference type="InterPro" id="IPR033121">
    <property type="entry name" value="PEPTIDASE_A1"/>
</dbReference>
<gene>
    <name evidence="8" type="ordered locus">AXX17_At4g34430</name>
</gene>
<evidence type="ECO:0000256" key="5">
    <source>
        <dbReference type="ARBA" id="ARBA00023180"/>
    </source>
</evidence>
<evidence type="ECO:0000259" key="7">
    <source>
        <dbReference type="PROSITE" id="PS51767"/>
    </source>
</evidence>
<evidence type="ECO:0000256" key="3">
    <source>
        <dbReference type="ARBA" id="ARBA00022750"/>
    </source>
</evidence>
<dbReference type="InterPro" id="IPR034161">
    <property type="entry name" value="Pepsin-like_plant"/>
</dbReference>
<keyword evidence="6" id="KW-0732">Signal</keyword>
<keyword evidence="5" id="KW-0325">Glycoprotein</keyword>
<dbReference type="Gene3D" id="2.40.70.10">
    <property type="entry name" value="Acid Proteases"/>
    <property type="match status" value="2"/>
</dbReference>
<evidence type="ECO:0000313" key="8">
    <source>
        <dbReference type="EMBL" id="OAP00265.1"/>
    </source>
</evidence>
<evidence type="ECO:0000256" key="1">
    <source>
        <dbReference type="ARBA" id="ARBA00007447"/>
    </source>
</evidence>
<reference evidence="9" key="1">
    <citation type="journal article" date="2016" name="Proc. Natl. Acad. Sci. U.S.A.">
        <title>Chromosome-level assembly of Arabidopsis thaliana Ler reveals the extent of translocation and inversion polymorphisms.</title>
        <authorList>
            <person name="Zapata L."/>
            <person name="Ding J."/>
            <person name="Willing E.M."/>
            <person name="Hartwig B."/>
            <person name="Bezdan D."/>
            <person name="Jiao W.B."/>
            <person name="Patel V."/>
            <person name="Velikkakam James G."/>
            <person name="Koornneef M."/>
            <person name="Ossowski S."/>
            <person name="Schneeberger K."/>
        </authorList>
    </citation>
    <scope>NUCLEOTIDE SEQUENCE [LARGE SCALE GENOMIC DNA]</scope>
    <source>
        <strain evidence="9">cv. Landsberg erecta</strain>
    </source>
</reference>
<evidence type="ECO:0000256" key="4">
    <source>
        <dbReference type="ARBA" id="ARBA00022801"/>
    </source>
</evidence>
<dbReference type="InterPro" id="IPR032861">
    <property type="entry name" value="TAXi_N"/>
</dbReference>
<feature type="domain" description="Peptidase A1" evidence="7">
    <location>
        <begin position="196"/>
        <end position="533"/>
    </location>
</feature>
<dbReference type="SUPFAM" id="SSF50630">
    <property type="entry name" value="Acid proteases"/>
    <property type="match status" value="1"/>
</dbReference>
<feature type="signal peptide" evidence="6">
    <location>
        <begin position="1"/>
        <end position="27"/>
    </location>
</feature>
<dbReference type="ExpressionAtlas" id="A0A178V4D1">
    <property type="expression patterns" value="baseline and differential"/>
</dbReference>
<evidence type="ECO:0000256" key="2">
    <source>
        <dbReference type="ARBA" id="ARBA00022670"/>
    </source>
</evidence>
<proteinExistence type="inferred from homology"/>
<sequence length="542" mass="61077">MCTRLRNFSFFFFFVFLVLLLVGSSQARMLNIDLSDFIDGTSQQVQRGHVKVEDNDDLINQIAKSSCFGNLINENAKSAYYSYLNTKRLNIYGTDWLWRIDVLLILLGLEENHILDYQMAITLLPLRIRASLLIIIFALTCPKECTSHSRLTLRTKTQESSKIKIGYLHSKSTPASRLDNLWTVSHVTPIPNPAAFLANISIGNPPVPQLLLIDTGSDLTWIQCLPCKCYPQTIPFFHPSRSSTYRNASCESAPHAMPQIFRDEKTGNCLYHLRYRDFSNTRGILAEEKLTFQTSDDGLISKQNIVFGCGQDNSGFTKYSGVLGLGPGTFSIVTRNFGSKFSYCFGSLTNPTYPHNILILGNGAKIEGDPTPLQIFQDRYYLDLQAISFGEKLLDIEPEIFQRYRSQGGTVIDTGCSPTILAREAYETLSEEIDFLLGEVLRRVKDWDQYTNPCYEGNLKLDLYGFPVVTFHFAGGAELALDVESLFVSSESGDSFCLAMTMNTFDDMSVIGAMAQQNYNVGYNLRTMKVYFQRTDCEIIDS</sequence>
<dbReference type="EMBL" id="LUHQ01000004">
    <property type="protein sequence ID" value="OAP00265.1"/>
    <property type="molecule type" value="Genomic_DNA"/>
</dbReference>
<evidence type="ECO:0000256" key="6">
    <source>
        <dbReference type="SAM" id="SignalP"/>
    </source>
</evidence>
<dbReference type="Pfam" id="PF14543">
    <property type="entry name" value="TAXi_N"/>
    <property type="match status" value="1"/>
</dbReference>
<keyword evidence="2" id="KW-0645">Protease</keyword>
<dbReference type="PROSITE" id="PS51767">
    <property type="entry name" value="PEPTIDASE_A1"/>
    <property type="match status" value="1"/>
</dbReference>
<dbReference type="InterPro" id="IPR001969">
    <property type="entry name" value="Aspartic_peptidase_AS"/>
</dbReference>
<dbReference type="PANTHER" id="PTHR47967:SF13">
    <property type="entry name" value="ASPARTYL PROTEASE UND-RELATED"/>
    <property type="match status" value="1"/>
</dbReference>
<dbReference type="AlphaFoldDB" id="A0A178V4D1"/>
<feature type="chain" id="PRO_5008094595" description="Peptidase A1 domain-containing protein" evidence="6">
    <location>
        <begin position="28"/>
        <end position="542"/>
    </location>
</feature>
<name>A0A178V4D1_ARATH</name>
<dbReference type="InterPro" id="IPR051708">
    <property type="entry name" value="Plant_Aspart_Prot_A1"/>
</dbReference>
<dbReference type="CDD" id="cd05476">
    <property type="entry name" value="pepsin_A_like_plant"/>
    <property type="match status" value="1"/>
</dbReference>
<dbReference type="InterPro" id="IPR021109">
    <property type="entry name" value="Peptidase_aspartic_dom_sf"/>
</dbReference>
<organism evidence="8 9">
    <name type="scientific">Arabidopsis thaliana</name>
    <name type="common">Mouse-ear cress</name>
    <dbReference type="NCBI Taxonomy" id="3702"/>
    <lineage>
        <taxon>Eukaryota</taxon>
        <taxon>Viridiplantae</taxon>
        <taxon>Streptophyta</taxon>
        <taxon>Embryophyta</taxon>
        <taxon>Tracheophyta</taxon>
        <taxon>Spermatophyta</taxon>
        <taxon>Magnoliopsida</taxon>
        <taxon>eudicotyledons</taxon>
        <taxon>Gunneridae</taxon>
        <taxon>Pentapetalae</taxon>
        <taxon>rosids</taxon>
        <taxon>malvids</taxon>
        <taxon>Brassicales</taxon>
        <taxon>Brassicaceae</taxon>
        <taxon>Camelineae</taxon>
        <taxon>Arabidopsis</taxon>
    </lineage>
</organism>
<keyword evidence="3" id="KW-0064">Aspartyl protease</keyword>
<dbReference type="FunFam" id="2.40.70.10:FF:000033">
    <property type="entry name" value="Aspartyl protease family protein"/>
    <property type="match status" value="1"/>
</dbReference>
<keyword evidence="4" id="KW-0378">Hydrolase</keyword>
<dbReference type="Proteomes" id="UP000078284">
    <property type="component" value="Chromosome 4"/>
</dbReference>
<dbReference type="FunFam" id="2.40.70.10:FF:000095">
    <property type="entry name" value="Aspartyl protease family protein"/>
    <property type="match status" value="1"/>
</dbReference>
<protein>
    <recommendedName>
        <fullName evidence="7">Peptidase A1 domain-containing protein</fullName>
    </recommendedName>
</protein>
<dbReference type="InterPro" id="IPR032799">
    <property type="entry name" value="TAXi_C"/>
</dbReference>
<evidence type="ECO:0000313" key="9">
    <source>
        <dbReference type="Proteomes" id="UP000078284"/>
    </source>
</evidence>
<dbReference type="GO" id="GO:0006508">
    <property type="term" value="P:proteolysis"/>
    <property type="evidence" value="ECO:0007669"/>
    <property type="project" value="UniProtKB-KW"/>
</dbReference>